<dbReference type="InterPro" id="IPR028082">
    <property type="entry name" value="Peripla_BP_I"/>
</dbReference>
<dbReference type="InterPro" id="IPR000843">
    <property type="entry name" value="HTH_LacI"/>
</dbReference>
<evidence type="ECO:0000256" key="3">
    <source>
        <dbReference type="ARBA" id="ARBA00023163"/>
    </source>
</evidence>
<accession>A0A1Y4IGW6</accession>
<dbReference type="PROSITE" id="PS50932">
    <property type="entry name" value="HTH_LACI_2"/>
    <property type="match status" value="1"/>
</dbReference>
<keyword evidence="2" id="KW-0238">DNA-binding</keyword>
<evidence type="ECO:0000256" key="2">
    <source>
        <dbReference type="ARBA" id="ARBA00023125"/>
    </source>
</evidence>
<dbReference type="SMART" id="SM00354">
    <property type="entry name" value="HTH_LACI"/>
    <property type="match status" value="1"/>
</dbReference>
<reference evidence="5 8" key="3">
    <citation type="journal article" date="2019" name="Nat. Med.">
        <title>A library of human gut bacterial isolates paired with longitudinal multiomics data enables mechanistic microbiome research.</title>
        <authorList>
            <person name="Poyet M."/>
            <person name="Groussin M."/>
            <person name="Gibbons S.M."/>
            <person name="Avila-Pacheco J."/>
            <person name="Jiang X."/>
            <person name="Kearney S.M."/>
            <person name="Perrotta A.R."/>
            <person name="Berdy B."/>
            <person name="Zhao S."/>
            <person name="Lieberman T.D."/>
            <person name="Swanson P.K."/>
            <person name="Smith M."/>
            <person name="Roesemann S."/>
            <person name="Alexander J.E."/>
            <person name="Rich S.A."/>
            <person name="Livny J."/>
            <person name="Vlamakis H."/>
            <person name="Clish C."/>
            <person name="Bullock K."/>
            <person name="Deik A."/>
            <person name="Scott J."/>
            <person name="Pierce K.A."/>
            <person name="Xavier R.J."/>
            <person name="Alm E.J."/>
        </authorList>
    </citation>
    <scope>NUCLEOTIDE SEQUENCE [LARGE SCALE GENOMIC DNA]</scope>
    <source>
        <strain evidence="5 8">BIOML-A20</strain>
    </source>
</reference>
<dbReference type="GO" id="GO:0003700">
    <property type="term" value="F:DNA-binding transcription factor activity"/>
    <property type="evidence" value="ECO:0007669"/>
    <property type="project" value="TreeGrafter"/>
</dbReference>
<dbReference type="SUPFAM" id="SSF53822">
    <property type="entry name" value="Periplasmic binding protein-like I"/>
    <property type="match status" value="1"/>
</dbReference>
<dbReference type="Gene3D" id="3.40.50.2300">
    <property type="match status" value="2"/>
</dbReference>
<evidence type="ECO:0000313" key="8">
    <source>
        <dbReference type="Proteomes" id="UP000441609"/>
    </source>
</evidence>
<evidence type="ECO:0000313" key="5">
    <source>
        <dbReference type="EMBL" id="MSB73145.1"/>
    </source>
</evidence>
<dbReference type="InterPro" id="IPR001761">
    <property type="entry name" value="Peripla_BP/Lac1_sug-bd_dom"/>
</dbReference>
<sequence>MTHLLFTESMKVSIKDIAQALNLSKATVSWILSGQGPAKGFSDTTIKRVKDYAESVNYRPNLLARSLSLGTTNTIGLIIPFIGDTFYAQLVQAIESEAARNKYVLIVCSSEGDGDKEYELVKMLRSKQVDGIVIAPTKVSRKGVNLLLKDSLPFVLVDRYFPNVDTNYVIVNNCQCCYDLTYHLIKKGSRKIALITTDVHLYVMKQRIDGYRKALRDLDVDNDMSLEIFVDRQNYKTDIVDKLDCLFEEVPDVDGFFFSTHYLALESIRYFISNKIDYHTRFNMGCFHETTALDILSPEMSISRMPIEQMGIQAIQILLENIRDKNFSHKGVVVNNQFIP</sequence>
<proteinExistence type="predicted"/>
<dbReference type="EMBL" id="WKMO01000005">
    <property type="protein sequence ID" value="MSB73145.1"/>
    <property type="molecule type" value="Genomic_DNA"/>
</dbReference>
<dbReference type="CDD" id="cd01392">
    <property type="entry name" value="HTH_LacI"/>
    <property type="match status" value="1"/>
</dbReference>
<organism evidence="6 7">
    <name type="scientific">Parabacteroides distasonis</name>
    <dbReference type="NCBI Taxonomy" id="823"/>
    <lineage>
        <taxon>Bacteria</taxon>
        <taxon>Pseudomonadati</taxon>
        <taxon>Bacteroidota</taxon>
        <taxon>Bacteroidia</taxon>
        <taxon>Bacteroidales</taxon>
        <taxon>Tannerellaceae</taxon>
        <taxon>Parabacteroides</taxon>
    </lineage>
</organism>
<evidence type="ECO:0000259" key="4">
    <source>
        <dbReference type="PROSITE" id="PS50932"/>
    </source>
</evidence>
<dbReference type="EMBL" id="NFJX01000017">
    <property type="protein sequence ID" value="OUP16102.1"/>
    <property type="molecule type" value="Genomic_DNA"/>
</dbReference>
<dbReference type="PANTHER" id="PTHR30146:SF109">
    <property type="entry name" value="HTH-TYPE TRANSCRIPTIONAL REGULATOR GALS"/>
    <property type="match status" value="1"/>
</dbReference>
<reference evidence="6" key="2">
    <citation type="journal article" date="2018" name="BMC Genomics">
        <title>Whole genome sequencing and function prediction of 133 gut anaerobes isolated from chicken caecum in pure cultures.</title>
        <authorList>
            <person name="Medvecky M."/>
            <person name="Cejkova D."/>
            <person name="Polansky O."/>
            <person name="Karasova D."/>
            <person name="Kubasova T."/>
            <person name="Cizek A."/>
            <person name="Rychlik I."/>
        </authorList>
    </citation>
    <scope>NUCLEOTIDE SEQUENCE</scope>
    <source>
        <strain evidence="6">An199</strain>
    </source>
</reference>
<evidence type="ECO:0000256" key="1">
    <source>
        <dbReference type="ARBA" id="ARBA00023015"/>
    </source>
</evidence>
<dbReference type="Pfam" id="PF00356">
    <property type="entry name" value="LacI"/>
    <property type="match status" value="1"/>
</dbReference>
<dbReference type="GO" id="GO:0000976">
    <property type="term" value="F:transcription cis-regulatory region binding"/>
    <property type="evidence" value="ECO:0007669"/>
    <property type="project" value="TreeGrafter"/>
</dbReference>
<dbReference type="OrthoDB" id="9803256at2"/>
<dbReference type="Gene3D" id="1.10.260.40">
    <property type="entry name" value="lambda repressor-like DNA-binding domains"/>
    <property type="match status" value="1"/>
</dbReference>
<dbReference type="AlphaFoldDB" id="A0A1Y4IGW6"/>
<dbReference type="Proteomes" id="UP000195950">
    <property type="component" value="Unassembled WGS sequence"/>
</dbReference>
<name>A0A1Y4IGW6_PARDI</name>
<keyword evidence="3" id="KW-0804">Transcription</keyword>
<dbReference type="Proteomes" id="UP000441609">
    <property type="component" value="Unassembled WGS sequence"/>
</dbReference>
<comment type="caution">
    <text evidence="6">The sequence shown here is derived from an EMBL/GenBank/DDBJ whole genome shotgun (WGS) entry which is preliminary data.</text>
</comment>
<dbReference type="SUPFAM" id="SSF47413">
    <property type="entry name" value="lambda repressor-like DNA-binding domains"/>
    <property type="match status" value="1"/>
</dbReference>
<evidence type="ECO:0000313" key="6">
    <source>
        <dbReference type="EMBL" id="OUP16102.1"/>
    </source>
</evidence>
<evidence type="ECO:0000313" key="7">
    <source>
        <dbReference type="Proteomes" id="UP000195950"/>
    </source>
</evidence>
<dbReference type="PANTHER" id="PTHR30146">
    <property type="entry name" value="LACI-RELATED TRANSCRIPTIONAL REPRESSOR"/>
    <property type="match status" value="1"/>
</dbReference>
<reference evidence="7" key="1">
    <citation type="submission" date="2017-04" db="EMBL/GenBank/DDBJ databases">
        <title>Function of individual gut microbiota members based on whole genome sequencing of pure cultures obtained from chicken caecum.</title>
        <authorList>
            <person name="Medvecky M."/>
            <person name="Cejkova D."/>
            <person name="Polansky O."/>
            <person name="Karasova D."/>
            <person name="Kubasova T."/>
            <person name="Cizek A."/>
            <person name="Rychlik I."/>
        </authorList>
    </citation>
    <scope>NUCLEOTIDE SEQUENCE [LARGE SCALE GENOMIC DNA]</scope>
    <source>
        <strain evidence="7">An199</strain>
    </source>
</reference>
<feature type="domain" description="HTH lacI-type" evidence="4">
    <location>
        <begin position="12"/>
        <end position="69"/>
    </location>
</feature>
<dbReference type="Pfam" id="PF00532">
    <property type="entry name" value="Peripla_BP_1"/>
    <property type="match status" value="1"/>
</dbReference>
<protein>
    <submittedName>
        <fullName evidence="6">LacI family transcriptional regulator</fullName>
    </submittedName>
    <submittedName>
        <fullName evidence="5">Substrate-binding domain-containing protein</fullName>
    </submittedName>
</protein>
<keyword evidence="1" id="KW-0805">Transcription regulation</keyword>
<gene>
    <name evidence="6" type="ORF">B5F32_16090</name>
    <name evidence="5" type="ORF">GKD70_07560</name>
</gene>
<dbReference type="InterPro" id="IPR010982">
    <property type="entry name" value="Lambda_DNA-bd_dom_sf"/>
</dbReference>